<dbReference type="Pfam" id="PF07719">
    <property type="entry name" value="TPR_2"/>
    <property type="match status" value="1"/>
</dbReference>
<feature type="repeat" description="TPR" evidence="3">
    <location>
        <begin position="623"/>
        <end position="656"/>
    </location>
</feature>
<evidence type="ECO:0000256" key="1">
    <source>
        <dbReference type="ARBA" id="ARBA00022737"/>
    </source>
</evidence>
<name>D6Y4S1_THEBD</name>
<feature type="repeat" description="TPR" evidence="3">
    <location>
        <begin position="420"/>
        <end position="453"/>
    </location>
</feature>
<dbReference type="KEGG" id="tbi:Tbis_2545"/>
<evidence type="ECO:0000313" key="5">
    <source>
        <dbReference type="Proteomes" id="UP000006640"/>
    </source>
</evidence>
<dbReference type="PANTHER" id="PTHR44858">
    <property type="entry name" value="TETRATRICOPEPTIDE REPEAT PROTEIN 6"/>
    <property type="match status" value="1"/>
</dbReference>
<keyword evidence="2 3" id="KW-0802">TPR repeat</keyword>
<gene>
    <name evidence="4" type="ordered locus">Tbis_2545</name>
</gene>
<feature type="repeat" description="TPR" evidence="3">
    <location>
        <begin position="454"/>
        <end position="487"/>
    </location>
</feature>
<dbReference type="InterPro" id="IPR050498">
    <property type="entry name" value="Ycf3"/>
</dbReference>
<dbReference type="RefSeq" id="WP_013132780.1">
    <property type="nucleotide sequence ID" value="NC_014165.1"/>
</dbReference>
<dbReference type="Gene3D" id="1.25.40.10">
    <property type="entry name" value="Tetratricopeptide repeat domain"/>
    <property type="match status" value="4"/>
</dbReference>
<dbReference type="STRING" id="469371.Tbis_2545"/>
<dbReference type="InterPro" id="IPR019734">
    <property type="entry name" value="TPR_rpt"/>
</dbReference>
<dbReference type="PANTHER" id="PTHR44858:SF1">
    <property type="entry name" value="UDP-N-ACETYLGLUCOSAMINE--PEPTIDE N-ACETYLGLUCOSAMINYLTRANSFERASE SPINDLY-RELATED"/>
    <property type="match status" value="1"/>
</dbReference>
<organism evidence="4 5">
    <name type="scientific">Thermobispora bispora (strain ATCC 19993 / DSM 43833 / CBS 139.67 / JCM 10125 / KCTC 9307 / NBRC 14880 / R51)</name>
    <dbReference type="NCBI Taxonomy" id="469371"/>
    <lineage>
        <taxon>Bacteria</taxon>
        <taxon>Bacillati</taxon>
        <taxon>Actinomycetota</taxon>
        <taxon>Actinomycetes</taxon>
        <taxon>Streptosporangiales</taxon>
        <taxon>Streptosporangiaceae</taxon>
        <taxon>Thermobispora</taxon>
    </lineage>
</organism>
<proteinExistence type="predicted"/>
<dbReference type="HOGENOM" id="CLU_396328_0_0_11"/>
<dbReference type="SUPFAM" id="SSF48452">
    <property type="entry name" value="TPR-like"/>
    <property type="match status" value="1"/>
</dbReference>
<evidence type="ECO:0000313" key="4">
    <source>
        <dbReference type="EMBL" id="ADG89247.1"/>
    </source>
</evidence>
<dbReference type="Pfam" id="PF13414">
    <property type="entry name" value="TPR_11"/>
    <property type="match status" value="1"/>
</dbReference>
<dbReference type="EMBL" id="CP001874">
    <property type="protein sequence ID" value="ADG89247.1"/>
    <property type="molecule type" value="Genomic_DNA"/>
</dbReference>
<dbReference type="Pfam" id="PF00515">
    <property type="entry name" value="TPR_1"/>
    <property type="match status" value="1"/>
</dbReference>
<dbReference type="InterPro" id="IPR011990">
    <property type="entry name" value="TPR-like_helical_dom_sf"/>
</dbReference>
<keyword evidence="5" id="KW-1185">Reference proteome</keyword>
<dbReference type="Proteomes" id="UP000006640">
    <property type="component" value="Chromosome"/>
</dbReference>
<dbReference type="eggNOG" id="COG0457">
    <property type="taxonomic scope" value="Bacteria"/>
</dbReference>
<protein>
    <submittedName>
        <fullName evidence="4">Tetratricopeptide TPR_2 repeat protein</fullName>
    </submittedName>
</protein>
<dbReference type="InterPro" id="IPR013105">
    <property type="entry name" value="TPR_2"/>
</dbReference>
<evidence type="ECO:0000256" key="3">
    <source>
        <dbReference type="PROSITE-ProRule" id="PRU00339"/>
    </source>
</evidence>
<accession>D6Y4S1</accession>
<reference evidence="4 5" key="1">
    <citation type="submission" date="2010-01" db="EMBL/GenBank/DDBJ databases">
        <title>The complete genome of Thermobispora bispora DSM 43833.</title>
        <authorList>
            <consortium name="US DOE Joint Genome Institute (JGI-PGF)"/>
            <person name="Lucas S."/>
            <person name="Copeland A."/>
            <person name="Lapidus A."/>
            <person name="Glavina del Rio T."/>
            <person name="Dalin E."/>
            <person name="Tice H."/>
            <person name="Bruce D."/>
            <person name="Goodwin L."/>
            <person name="Pitluck S."/>
            <person name="Kyrpides N."/>
            <person name="Mavromatis K."/>
            <person name="Ivanova N."/>
            <person name="Mikhailova N."/>
            <person name="Chertkov O."/>
            <person name="Brettin T."/>
            <person name="Detter J.C."/>
            <person name="Han C."/>
            <person name="Larimer F."/>
            <person name="Land M."/>
            <person name="Hauser L."/>
            <person name="Markowitz V."/>
            <person name="Cheng J.-F."/>
            <person name="Hugenholtz P."/>
            <person name="Woyke T."/>
            <person name="Wu D."/>
            <person name="Jando M."/>
            <person name="Schneider S."/>
            <person name="Klenk H.-P."/>
            <person name="Eisen J.A."/>
        </authorList>
    </citation>
    <scope>NUCLEOTIDE SEQUENCE [LARGE SCALE GENOMIC DNA]</scope>
    <source>
        <strain evidence="5">ATCC 19993 / DSM 43833 / CBS 139.67 / JCM 10125 / KCTC 9307 / NBRC 14880 / R51</strain>
    </source>
</reference>
<keyword evidence="1" id="KW-0677">Repeat</keyword>
<dbReference type="SMART" id="SM00028">
    <property type="entry name" value="TPR"/>
    <property type="match status" value="9"/>
</dbReference>
<dbReference type="PROSITE" id="PS50005">
    <property type="entry name" value="TPR"/>
    <property type="match status" value="4"/>
</dbReference>
<sequence>MIGGDRHLWVWGERSRDRTERLRSLDLPPLVVPVLNGHRRLRGPYTIGGALLRALVPVALERSPDLVAAHDIEIRAVAPDLRAVVPARHESVAARLPENERILVPAPRRTLWLANGIAEFVRACLTEPAALAVDNVHEADPTDRELLGVLARRVGNLTLAIGSPEPPPDGLQVVRAAASDGPPEDYIASDGTSDDPEAYRAYLALPEEERARRHARRAAELRGEPGGAWPGEYALGAVPYHLEHSGDREAALQALWEALDHCVSEGFLHAVTELGLRGLRLAEPGSELWWKFTQRTAFAFSGLGETERAYELFEQARRVSVDPVVHAASAYGIAMLDARYRDAAHRDLKRARGWINEAIAISTLLPDPRERAFKLGFDQNGRALIELREGRIDAALDLVQSAIDLAERDLPPEAHPVHKMVLYANRAQLLARMGRKEEALRDFDRAIAFDPAYPDNYVDRGNLLFELGRTEEALADYETAMRVSPPTPELYYNRAELRLAQGDLDGAKADLDYVLELDPGFLDAYVNRASILESQGEAEAARRDVAAGLVIDPGNAHLHALLGALEAAAGRTEEARKAFDFAVSAAPGLASAWAGRAMLRYETGDAEGAVEDLTRAIELGEDAALLYNRATALLALGRTEEAVRDLQRAHALDPDDPDIDLALRRHAPRRTA</sequence>
<feature type="repeat" description="TPR" evidence="3">
    <location>
        <begin position="488"/>
        <end position="521"/>
    </location>
</feature>
<evidence type="ECO:0000256" key="2">
    <source>
        <dbReference type="ARBA" id="ARBA00022803"/>
    </source>
</evidence>
<dbReference type="AlphaFoldDB" id="D6Y4S1"/>